<sequence>MMLMNQFLTVHYFVIYMANLPTKD</sequence>
<evidence type="ECO:0000313" key="1">
    <source>
        <dbReference type="EMBL" id="CDW40688.1"/>
    </source>
</evidence>
<accession>A0A0K2UR13</accession>
<reference evidence="1" key="1">
    <citation type="submission" date="2014-05" db="EMBL/GenBank/DDBJ databases">
        <authorList>
            <person name="Chronopoulou M."/>
        </authorList>
    </citation>
    <scope>NUCLEOTIDE SEQUENCE</scope>
    <source>
        <tissue evidence="1">Whole organism</tissue>
    </source>
</reference>
<dbReference type="EMBL" id="HACA01023327">
    <property type="protein sequence ID" value="CDW40688.1"/>
    <property type="molecule type" value="Transcribed_RNA"/>
</dbReference>
<name>A0A0K2UR13_LEPSM</name>
<dbReference type="AlphaFoldDB" id="A0A0K2UR13"/>
<protein>
    <submittedName>
        <fullName evidence="1">Uncharacterized protein</fullName>
    </submittedName>
</protein>
<organism evidence="1">
    <name type="scientific">Lepeophtheirus salmonis</name>
    <name type="common">Salmon louse</name>
    <name type="synonym">Caligus salmonis</name>
    <dbReference type="NCBI Taxonomy" id="72036"/>
    <lineage>
        <taxon>Eukaryota</taxon>
        <taxon>Metazoa</taxon>
        <taxon>Ecdysozoa</taxon>
        <taxon>Arthropoda</taxon>
        <taxon>Crustacea</taxon>
        <taxon>Multicrustacea</taxon>
        <taxon>Hexanauplia</taxon>
        <taxon>Copepoda</taxon>
        <taxon>Siphonostomatoida</taxon>
        <taxon>Caligidae</taxon>
        <taxon>Lepeophtheirus</taxon>
    </lineage>
</organism>
<proteinExistence type="predicted"/>